<dbReference type="PROSITE" id="PS51476">
    <property type="entry name" value="PROTEASOME_BETA_2"/>
    <property type="match status" value="1"/>
</dbReference>
<dbReference type="AlphaFoldDB" id="A0A7R8VYM7"/>
<evidence type="ECO:0000256" key="1">
    <source>
        <dbReference type="ARBA" id="ARBA00004123"/>
    </source>
</evidence>
<dbReference type="GO" id="GO:0005634">
    <property type="term" value="C:nucleus"/>
    <property type="evidence" value="ECO:0007669"/>
    <property type="project" value="UniProtKB-SubCell"/>
</dbReference>
<dbReference type="CDD" id="cd03759">
    <property type="entry name" value="proteasome_beta_type_3"/>
    <property type="match status" value="1"/>
</dbReference>
<dbReference type="PANTHER" id="PTHR32194:SF10">
    <property type="entry name" value="PROTEASOME SUBUNIT BETA TYPE-3"/>
    <property type="match status" value="1"/>
</dbReference>
<dbReference type="InterPro" id="IPR001353">
    <property type="entry name" value="Proteasome_sua/b"/>
</dbReference>
<dbReference type="InterPro" id="IPR016050">
    <property type="entry name" value="Proteasome_bsu_CS"/>
</dbReference>
<dbReference type="GO" id="GO:0043161">
    <property type="term" value="P:proteasome-mediated ubiquitin-dependent protein catabolic process"/>
    <property type="evidence" value="ECO:0007669"/>
    <property type="project" value="InterPro"/>
</dbReference>
<evidence type="ECO:0000256" key="7">
    <source>
        <dbReference type="ARBA" id="ARBA00026071"/>
    </source>
</evidence>
<keyword evidence="3" id="KW-0963">Cytoplasm</keyword>
<comment type="function">
    <text evidence="6">Non-catalytic component of the proteasome, a multicatalytic proteinase complex which is characterized by its ability to cleave peptides with Arg, Phe, Tyr, Leu, and Glu adjacent to the leaving group at neutral or slightly basic pH. The proteasome has an ATP-dependent proteolytic activity.</text>
</comment>
<dbReference type="PANTHER" id="PTHR32194">
    <property type="entry name" value="METALLOPROTEASE TLDD"/>
    <property type="match status" value="1"/>
</dbReference>
<dbReference type="PROSITE" id="PS00854">
    <property type="entry name" value="PROTEASOME_BETA_1"/>
    <property type="match status" value="1"/>
</dbReference>
<comment type="subunit">
    <text evidence="7">The 26S proteasome consists of a 20S proteasome core and two 19S regulatory subunits. The 20S proteasome core is composed of 28 subunits that are arranged in four stacked rings, resulting in a barrel-shaped structure. The two end rings are each formed by seven alpha subunits, and the two central rings are each formed by seven beta subunits. The catalytic chamber with the active sites is on the inside of the barrel.</text>
</comment>
<gene>
    <name evidence="8" type="ORF">TDIB3V08_LOCUS11255</name>
</gene>
<keyword evidence="4" id="KW-0647">Proteasome</keyword>
<accession>A0A7R8VYM7</accession>
<dbReference type="SUPFAM" id="SSF56235">
    <property type="entry name" value="N-terminal nucleophile aminohydrolases (Ntn hydrolases)"/>
    <property type="match status" value="1"/>
</dbReference>
<dbReference type="FunFam" id="3.60.20.10:FF:000003">
    <property type="entry name" value="Proteasome subunit beta type-3"/>
    <property type="match status" value="1"/>
</dbReference>
<dbReference type="GO" id="GO:0005737">
    <property type="term" value="C:cytoplasm"/>
    <property type="evidence" value="ECO:0007669"/>
    <property type="project" value="TreeGrafter"/>
</dbReference>
<sequence>MRATDPLTAKISLQLALVYVTEWAYFDPTANSPFPAYVFWERAKLTATNPIPGVRDWVGVLRVDSQLTGYTADLYWERTKFNSRLNWCAVYAHAHIYSAVIGSPYKRVRRKLKLGNFYGSILAYNGGAIVAMKGKNCVAIASDKRFGVQAQTLSTEFEKMFLVGPRMYLGLPGLATDIQTCQNKLKFRLNLYELKENRHIHPQTFAAMVSNFLYEKRFGPYFVEPVIAGLDPVTFKPYVCNMDLIGCINEPEDFVVGGTCSEQLYGMCEALWEPDLGPDDLFEKISQSLVNACDRDAGSGWGAVVHIIEPDKITTKHLKMRMD</sequence>
<evidence type="ECO:0000256" key="4">
    <source>
        <dbReference type="ARBA" id="ARBA00022942"/>
    </source>
</evidence>
<evidence type="ECO:0000256" key="3">
    <source>
        <dbReference type="ARBA" id="ARBA00022490"/>
    </source>
</evidence>
<name>A0A7R8VYM7_TIMDO</name>
<evidence type="ECO:0000256" key="2">
    <source>
        <dbReference type="ARBA" id="ARBA00016160"/>
    </source>
</evidence>
<dbReference type="Pfam" id="PF00227">
    <property type="entry name" value="Proteasome"/>
    <property type="match status" value="1"/>
</dbReference>
<keyword evidence="5" id="KW-0539">Nucleus</keyword>
<proteinExistence type="predicted"/>
<evidence type="ECO:0000313" key="8">
    <source>
        <dbReference type="EMBL" id="CAD7205101.1"/>
    </source>
</evidence>
<dbReference type="InterPro" id="IPR029055">
    <property type="entry name" value="Ntn_hydrolases_N"/>
</dbReference>
<reference evidence="8" key="1">
    <citation type="submission" date="2020-11" db="EMBL/GenBank/DDBJ databases">
        <authorList>
            <person name="Tran Van P."/>
        </authorList>
    </citation>
    <scope>NUCLEOTIDE SEQUENCE</scope>
</reference>
<evidence type="ECO:0000256" key="5">
    <source>
        <dbReference type="ARBA" id="ARBA00023242"/>
    </source>
</evidence>
<dbReference type="InterPro" id="IPR023333">
    <property type="entry name" value="Proteasome_suB-type"/>
</dbReference>
<comment type="subcellular location">
    <subcellularLocation>
        <location evidence="1">Nucleus</location>
    </subcellularLocation>
</comment>
<dbReference type="Gene3D" id="3.60.20.10">
    <property type="entry name" value="Glutamine Phosphoribosylpyrophosphate, subunit 1, domain 1"/>
    <property type="match status" value="1"/>
</dbReference>
<protein>
    <recommendedName>
        <fullName evidence="2">Proteasome subunit beta type-3</fullName>
    </recommendedName>
</protein>
<dbReference type="EMBL" id="OA574050">
    <property type="protein sequence ID" value="CAD7205101.1"/>
    <property type="molecule type" value="Genomic_DNA"/>
</dbReference>
<dbReference type="InterPro" id="IPR033811">
    <property type="entry name" value="Proteasome_beta_3"/>
</dbReference>
<evidence type="ECO:0000256" key="6">
    <source>
        <dbReference type="ARBA" id="ARBA00024953"/>
    </source>
</evidence>
<organism evidence="8">
    <name type="scientific">Timema douglasi</name>
    <name type="common">Walking stick</name>
    <dbReference type="NCBI Taxonomy" id="61478"/>
    <lineage>
        <taxon>Eukaryota</taxon>
        <taxon>Metazoa</taxon>
        <taxon>Ecdysozoa</taxon>
        <taxon>Arthropoda</taxon>
        <taxon>Hexapoda</taxon>
        <taxon>Insecta</taxon>
        <taxon>Pterygota</taxon>
        <taxon>Neoptera</taxon>
        <taxon>Polyneoptera</taxon>
        <taxon>Phasmatodea</taxon>
        <taxon>Timematodea</taxon>
        <taxon>Timematoidea</taxon>
        <taxon>Timematidae</taxon>
        <taxon>Timema</taxon>
    </lineage>
</organism>
<dbReference type="GO" id="GO:0019774">
    <property type="term" value="C:proteasome core complex, beta-subunit complex"/>
    <property type="evidence" value="ECO:0007669"/>
    <property type="project" value="InterPro"/>
</dbReference>